<accession>A0A6G1C1N7</accession>
<keyword evidence="3" id="KW-1185">Reference proteome</keyword>
<organism evidence="2 3">
    <name type="scientific">Oryza meyeriana var. granulata</name>
    <dbReference type="NCBI Taxonomy" id="110450"/>
    <lineage>
        <taxon>Eukaryota</taxon>
        <taxon>Viridiplantae</taxon>
        <taxon>Streptophyta</taxon>
        <taxon>Embryophyta</taxon>
        <taxon>Tracheophyta</taxon>
        <taxon>Spermatophyta</taxon>
        <taxon>Magnoliopsida</taxon>
        <taxon>Liliopsida</taxon>
        <taxon>Poales</taxon>
        <taxon>Poaceae</taxon>
        <taxon>BOP clade</taxon>
        <taxon>Oryzoideae</taxon>
        <taxon>Oryzeae</taxon>
        <taxon>Oryzinae</taxon>
        <taxon>Oryza</taxon>
        <taxon>Oryza meyeriana</taxon>
    </lineage>
</organism>
<dbReference type="AlphaFoldDB" id="A0A6G1C1N7"/>
<name>A0A6G1C1N7_9ORYZ</name>
<evidence type="ECO:0000313" key="2">
    <source>
        <dbReference type="EMBL" id="KAF0893784.1"/>
    </source>
</evidence>
<dbReference type="Gene3D" id="3.30.420.10">
    <property type="entry name" value="Ribonuclease H-like superfamily/Ribonuclease H"/>
    <property type="match status" value="1"/>
</dbReference>
<sequence>MAKAVWALVERYSPLSMHFFVERYLEELTMIKPVQGSSGDDLPSSPSGWLPPPPGLAKINVDAAMAKASDHSAAAAVARDEAGIFLGASVLVMDGITSPEAVETIACREALALASDLLLHKVRVTCDCINAVKSIHRERMGLYWPIVKEIKTTKATFMHVEFIHERRSSNTCLVFVAT</sequence>
<dbReference type="InterPro" id="IPR052929">
    <property type="entry name" value="RNase_H-like_EbsB-rel"/>
</dbReference>
<evidence type="ECO:0000259" key="1">
    <source>
        <dbReference type="Pfam" id="PF13456"/>
    </source>
</evidence>
<comment type="caution">
    <text evidence="2">The sequence shown here is derived from an EMBL/GenBank/DDBJ whole genome shotgun (WGS) entry which is preliminary data.</text>
</comment>
<dbReference type="PANTHER" id="PTHR47074">
    <property type="entry name" value="BNAC02G40300D PROTEIN"/>
    <property type="match status" value="1"/>
</dbReference>
<proteinExistence type="predicted"/>
<dbReference type="EMBL" id="SPHZ02000011">
    <property type="protein sequence ID" value="KAF0893784.1"/>
    <property type="molecule type" value="Genomic_DNA"/>
</dbReference>
<dbReference type="PANTHER" id="PTHR47074:SF73">
    <property type="entry name" value="OS04G0448401 PROTEIN"/>
    <property type="match status" value="1"/>
</dbReference>
<gene>
    <name evidence="2" type="ORF">E2562_029678</name>
</gene>
<dbReference type="OrthoDB" id="686025at2759"/>
<dbReference type="InterPro" id="IPR036397">
    <property type="entry name" value="RNaseH_sf"/>
</dbReference>
<evidence type="ECO:0000313" key="3">
    <source>
        <dbReference type="Proteomes" id="UP000479710"/>
    </source>
</evidence>
<dbReference type="InterPro" id="IPR002156">
    <property type="entry name" value="RNaseH_domain"/>
</dbReference>
<feature type="domain" description="RNase H type-1" evidence="1">
    <location>
        <begin position="60"/>
        <end position="172"/>
    </location>
</feature>
<dbReference type="SUPFAM" id="SSF53098">
    <property type="entry name" value="Ribonuclease H-like"/>
    <property type="match status" value="1"/>
</dbReference>
<dbReference type="Proteomes" id="UP000479710">
    <property type="component" value="Unassembled WGS sequence"/>
</dbReference>
<dbReference type="GO" id="GO:0004523">
    <property type="term" value="F:RNA-DNA hybrid ribonuclease activity"/>
    <property type="evidence" value="ECO:0007669"/>
    <property type="project" value="InterPro"/>
</dbReference>
<dbReference type="InterPro" id="IPR012337">
    <property type="entry name" value="RNaseH-like_sf"/>
</dbReference>
<dbReference type="GO" id="GO:0003676">
    <property type="term" value="F:nucleic acid binding"/>
    <property type="evidence" value="ECO:0007669"/>
    <property type="project" value="InterPro"/>
</dbReference>
<dbReference type="Pfam" id="PF13456">
    <property type="entry name" value="RVT_3"/>
    <property type="match status" value="1"/>
</dbReference>
<reference evidence="2 3" key="1">
    <citation type="submission" date="2019-11" db="EMBL/GenBank/DDBJ databases">
        <title>Whole genome sequence of Oryza granulata.</title>
        <authorList>
            <person name="Li W."/>
        </authorList>
    </citation>
    <scope>NUCLEOTIDE SEQUENCE [LARGE SCALE GENOMIC DNA]</scope>
    <source>
        <strain evidence="3">cv. Menghai</strain>
        <tissue evidence="2">Leaf</tissue>
    </source>
</reference>
<protein>
    <recommendedName>
        <fullName evidence="1">RNase H type-1 domain-containing protein</fullName>
    </recommendedName>
</protein>